<dbReference type="EMBL" id="CAMPGE010012468">
    <property type="protein sequence ID" value="CAI2371237.1"/>
    <property type="molecule type" value="Genomic_DNA"/>
</dbReference>
<feature type="region of interest" description="Disordered" evidence="1">
    <location>
        <begin position="482"/>
        <end position="511"/>
    </location>
</feature>
<sequence length="532" mass="60585">MNDQHLSSAKPKTEAADSVSKTRLYLLKAVKPRKRKQRISKIPESAISGSSSDDSLPRLLKYCRDKSGSKSFENDEEEFGDSSLNLDPDEEYFSCDNTGASSPSQLQREGVIVPKELCSFKHPKFFRSWSIQNITELPADFTQKRETKSHSSQRGGEALYDLMMKQTANLNLCDHIKNTRPEQTGIMDDQMERGYESLKTICDRIMKPDEDLRIIINQPIESDNLPTYPLFLPFPKCSFQRLDISHGSNLNNVKVDEDFKEMTKRLVDLADHVTGESSPPRRKSVKARRKIKGKKRNDRMVTWDQSSQKEYFDMDQKMKQIVNPRKISECVNSLPIEMKSLSSSFKLKKDSMYNFFSQTDEIKEDPHECDGDVGIEKFLNLNLCQSEDLEMEKKNSDACTSSVALNSDSLDTRLNLKPRNSQGLKNKKKKKKLRRGTIVNPDIFSGPKVFKDLLTVKSSSPITKVAKEKSKFITADLLGGHKASSADKQSDGNDIFNRWPTSSPDFNQKESSIPKARIMKMISSLQEIEKNM</sequence>
<dbReference type="AlphaFoldDB" id="A0AAD1UM32"/>
<feature type="region of interest" description="Disordered" evidence="1">
    <location>
        <begin position="33"/>
        <end position="57"/>
    </location>
</feature>
<feature type="compositionally biased region" description="Low complexity" evidence="1">
    <location>
        <begin position="40"/>
        <end position="54"/>
    </location>
</feature>
<accession>A0AAD1UM32</accession>
<feature type="compositionally biased region" description="Polar residues" evidence="1">
    <location>
        <begin position="499"/>
        <end position="511"/>
    </location>
</feature>
<gene>
    <name evidence="2" type="ORF">ECRASSUSDP1_LOCUS12557</name>
</gene>
<keyword evidence="3" id="KW-1185">Reference proteome</keyword>
<evidence type="ECO:0000313" key="2">
    <source>
        <dbReference type="EMBL" id="CAI2371237.1"/>
    </source>
</evidence>
<comment type="caution">
    <text evidence="2">The sequence shown here is derived from an EMBL/GenBank/DDBJ whole genome shotgun (WGS) entry which is preliminary data.</text>
</comment>
<name>A0AAD1UM32_EUPCR</name>
<protein>
    <submittedName>
        <fullName evidence="2">Uncharacterized protein</fullName>
    </submittedName>
</protein>
<evidence type="ECO:0000313" key="3">
    <source>
        <dbReference type="Proteomes" id="UP001295684"/>
    </source>
</evidence>
<organism evidence="2 3">
    <name type="scientific">Euplotes crassus</name>
    <dbReference type="NCBI Taxonomy" id="5936"/>
    <lineage>
        <taxon>Eukaryota</taxon>
        <taxon>Sar</taxon>
        <taxon>Alveolata</taxon>
        <taxon>Ciliophora</taxon>
        <taxon>Intramacronucleata</taxon>
        <taxon>Spirotrichea</taxon>
        <taxon>Hypotrichia</taxon>
        <taxon>Euplotida</taxon>
        <taxon>Euplotidae</taxon>
        <taxon>Moneuplotes</taxon>
    </lineage>
</organism>
<reference evidence="2" key="1">
    <citation type="submission" date="2023-07" db="EMBL/GenBank/DDBJ databases">
        <authorList>
            <consortium name="AG Swart"/>
            <person name="Singh M."/>
            <person name="Singh A."/>
            <person name="Seah K."/>
            <person name="Emmerich C."/>
        </authorList>
    </citation>
    <scope>NUCLEOTIDE SEQUENCE</scope>
    <source>
        <strain evidence="2">DP1</strain>
    </source>
</reference>
<proteinExistence type="predicted"/>
<dbReference type="Proteomes" id="UP001295684">
    <property type="component" value="Unassembled WGS sequence"/>
</dbReference>
<evidence type="ECO:0000256" key="1">
    <source>
        <dbReference type="SAM" id="MobiDB-lite"/>
    </source>
</evidence>